<dbReference type="RefSeq" id="WP_345140888.1">
    <property type="nucleotide sequence ID" value="NZ_BAABAT010000056.1"/>
</dbReference>
<keyword evidence="2" id="KW-1185">Reference proteome</keyword>
<gene>
    <name evidence="1" type="ORF">GCM10022255_102100</name>
</gene>
<dbReference type="SUPFAM" id="SSF54637">
    <property type="entry name" value="Thioesterase/thiol ester dehydrase-isomerase"/>
    <property type="match status" value="1"/>
</dbReference>
<sequence>MRIAARFNGPPGSGNGGYSAGLVAAELGGAPAEVTLRRPPPLETELTIVRDATGSVRALAGDDLIAEARPVVGERPSPVPPARLPEAADAATRYPGLTDHPFPTCYVCGPARDDGLALFPGVLPDGRTAAPWRVPADVSPVTMWAALDCPGGWSVIAPNGGRPYVLGRLAVWLDTLPSPDDTCVVMGVYTGGEGRKAEVLSTVYGPQGTILATARATWIALPQPVG</sequence>
<dbReference type="Proteomes" id="UP001500620">
    <property type="component" value="Unassembled WGS sequence"/>
</dbReference>
<evidence type="ECO:0000313" key="2">
    <source>
        <dbReference type="Proteomes" id="UP001500620"/>
    </source>
</evidence>
<comment type="caution">
    <text evidence="1">The sequence shown here is derived from an EMBL/GenBank/DDBJ whole genome shotgun (WGS) entry which is preliminary data.</text>
</comment>
<evidence type="ECO:0008006" key="3">
    <source>
        <dbReference type="Google" id="ProtNLM"/>
    </source>
</evidence>
<protein>
    <recommendedName>
        <fullName evidence="3">Thioesterase family protein</fullName>
    </recommendedName>
</protein>
<organism evidence="1 2">
    <name type="scientific">Dactylosporangium darangshiense</name>
    <dbReference type="NCBI Taxonomy" id="579108"/>
    <lineage>
        <taxon>Bacteria</taxon>
        <taxon>Bacillati</taxon>
        <taxon>Actinomycetota</taxon>
        <taxon>Actinomycetes</taxon>
        <taxon>Micromonosporales</taxon>
        <taxon>Micromonosporaceae</taxon>
        <taxon>Dactylosporangium</taxon>
    </lineage>
</organism>
<dbReference type="InterPro" id="IPR029069">
    <property type="entry name" value="HotDog_dom_sf"/>
</dbReference>
<reference evidence="2" key="1">
    <citation type="journal article" date="2019" name="Int. J. Syst. Evol. Microbiol.">
        <title>The Global Catalogue of Microorganisms (GCM) 10K type strain sequencing project: providing services to taxonomists for standard genome sequencing and annotation.</title>
        <authorList>
            <consortium name="The Broad Institute Genomics Platform"/>
            <consortium name="The Broad Institute Genome Sequencing Center for Infectious Disease"/>
            <person name="Wu L."/>
            <person name="Ma J."/>
        </authorList>
    </citation>
    <scope>NUCLEOTIDE SEQUENCE [LARGE SCALE GENOMIC DNA]</scope>
    <source>
        <strain evidence="2">JCM 17441</strain>
    </source>
</reference>
<name>A0ABP8DSA5_9ACTN</name>
<proteinExistence type="predicted"/>
<accession>A0ABP8DSA5</accession>
<evidence type="ECO:0000313" key="1">
    <source>
        <dbReference type="EMBL" id="GAA4262853.1"/>
    </source>
</evidence>
<dbReference type="EMBL" id="BAABAT010000056">
    <property type="protein sequence ID" value="GAA4262853.1"/>
    <property type="molecule type" value="Genomic_DNA"/>
</dbReference>
<dbReference type="Gene3D" id="3.10.129.10">
    <property type="entry name" value="Hotdog Thioesterase"/>
    <property type="match status" value="1"/>
</dbReference>